<protein>
    <submittedName>
        <fullName evidence="2">Uncharacterized protein</fullName>
    </submittedName>
</protein>
<comment type="caution">
    <text evidence="2">The sequence shown here is derived from an EMBL/GenBank/DDBJ whole genome shotgun (WGS) entry which is preliminary data.</text>
</comment>
<organism evidence="2 3">
    <name type="scientific">Actinidia rufa</name>
    <dbReference type="NCBI Taxonomy" id="165716"/>
    <lineage>
        <taxon>Eukaryota</taxon>
        <taxon>Viridiplantae</taxon>
        <taxon>Streptophyta</taxon>
        <taxon>Embryophyta</taxon>
        <taxon>Tracheophyta</taxon>
        <taxon>Spermatophyta</taxon>
        <taxon>Magnoliopsida</taxon>
        <taxon>eudicotyledons</taxon>
        <taxon>Gunneridae</taxon>
        <taxon>Pentapetalae</taxon>
        <taxon>asterids</taxon>
        <taxon>Ericales</taxon>
        <taxon>Actinidiaceae</taxon>
        <taxon>Actinidia</taxon>
    </lineage>
</organism>
<dbReference type="AlphaFoldDB" id="A0A7J0DAU2"/>
<name>A0A7J0DAU2_9ERIC</name>
<dbReference type="EMBL" id="BJWL01000106">
    <property type="protein sequence ID" value="GFS30149.1"/>
    <property type="molecule type" value="Genomic_DNA"/>
</dbReference>
<evidence type="ECO:0000313" key="2">
    <source>
        <dbReference type="EMBL" id="GFS30149.1"/>
    </source>
</evidence>
<feature type="compositionally biased region" description="Low complexity" evidence="1">
    <location>
        <begin position="17"/>
        <end position="30"/>
    </location>
</feature>
<evidence type="ECO:0000256" key="1">
    <source>
        <dbReference type="SAM" id="MobiDB-lite"/>
    </source>
</evidence>
<dbReference type="Proteomes" id="UP000585474">
    <property type="component" value="Unassembled WGS sequence"/>
</dbReference>
<feature type="compositionally biased region" description="Basic and acidic residues" evidence="1">
    <location>
        <begin position="1"/>
        <end position="15"/>
    </location>
</feature>
<feature type="region of interest" description="Disordered" evidence="1">
    <location>
        <begin position="1"/>
        <end position="59"/>
    </location>
</feature>
<evidence type="ECO:0000313" key="3">
    <source>
        <dbReference type="Proteomes" id="UP000585474"/>
    </source>
</evidence>
<keyword evidence="3" id="KW-1185">Reference proteome</keyword>
<accession>A0A7J0DAU2</accession>
<proteinExistence type="predicted"/>
<gene>
    <name evidence="2" type="ORF">Acr_00g0010450</name>
</gene>
<feature type="compositionally biased region" description="Basic and acidic residues" evidence="1">
    <location>
        <begin position="36"/>
        <end position="58"/>
    </location>
</feature>
<sequence length="85" mass="9233">MSDLPENPRPDRDFLRSSLSSSSGDVSVDLELQIEGEDRHAGESSEIRESVSDSHTDTGSRFSFSGDGIVGLLASIQAISFLRFE</sequence>
<reference evidence="3" key="1">
    <citation type="submission" date="2019-07" db="EMBL/GenBank/DDBJ databases">
        <title>De Novo Assembly of kiwifruit Actinidia rufa.</title>
        <authorList>
            <person name="Sugita-Konishi S."/>
            <person name="Sato K."/>
            <person name="Mori E."/>
            <person name="Abe Y."/>
            <person name="Kisaki G."/>
            <person name="Hamano K."/>
            <person name="Suezawa K."/>
            <person name="Otani M."/>
            <person name="Fukuda T."/>
            <person name="Manabe T."/>
            <person name="Gomi K."/>
            <person name="Tabuchi M."/>
            <person name="Akimitsu K."/>
            <person name="Kataoka I."/>
        </authorList>
    </citation>
    <scope>NUCLEOTIDE SEQUENCE [LARGE SCALE GENOMIC DNA]</scope>
    <source>
        <strain evidence="3">cv. Fuchu</strain>
    </source>
</reference>